<dbReference type="InterPro" id="IPR001663">
    <property type="entry name" value="Rng_hydr_dOase-A"/>
</dbReference>
<dbReference type="PANTHER" id="PTHR43756">
    <property type="entry name" value="CHOLINE MONOOXYGENASE, CHLOROPLASTIC"/>
    <property type="match status" value="1"/>
</dbReference>
<dbReference type="GO" id="GO:0051537">
    <property type="term" value="F:2 iron, 2 sulfur cluster binding"/>
    <property type="evidence" value="ECO:0007669"/>
    <property type="project" value="InterPro"/>
</dbReference>
<gene>
    <name evidence="3" type="ORF">AVDCRST_MAG58-2824</name>
</gene>
<dbReference type="GO" id="GO:0005506">
    <property type="term" value="F:iron ion binding"/>
    <property type="evidence" value="ECO:0007669"/>
    <property type="project" value="InterPro"/>
</dbReference>
<evidence type="ECO:0000259" key="2">
    <source>
        <dbReference type="Pfam" id="PF00848"/>
    </source>
</evidence>
<name>A0A6J4R790_9ACTN</name>
<feature type="domain" description="Aromatic-ring-hydroxylating dioxygenase alpha subunit C-terminal" evidence="2">
    <location>
        <begin position="97"/>
        <end position="289"/>
    </location>
</feature>
<protein>
    <recommendedName>
        <fullName evidence="2">Aromatic-ring-hydroxylating dioxygenase alpha subunit C-terminal domain-containing protein</fullName>
    </recommendedName>
</protein>
<proteinExistence type="predicted"/>
<dbReference type="SUPFAM" id="SSF50022">
    <property type="entry name" value="ISP domain"/>
    <property type="match status" value="1"/>
</dbReference>
<dbReference type="SUPFAM" id="SSF55961">
    <property type="entry name" value="Bet v1-like"/>
    <property type="match status" value="1"/>
</dbReference>
<sequence>MTPIALELLAPSLGPFGRSSTLPAEAYTNGSVFRWEQEHFFDRSWVCIGRADGLEYASPQRVAEWHGWLFANASGDAPPFEEHAGNLEDLVRNHGCEELVVAAGHDYQIAANWKILAENYHECYHCSSIHPELCEVSPPTSGGDNLEPEGAWIGGPMDLYEGVQTMSLDGKSHAPNLSRLAEGQNRTVYYFQLFPNLLISLHPDYVMTHRLLPLAPDCTAVECEWLFSREAVEQGGFDPSYATDFWDVTNRQDWHACEAVQRGVSSRGYRRGPLSPREDAVYQLITMVANGYLEGGVARPASRAPGARR</sequence>
<dbReference type="InterPro" id="IPR015879">
    <property type="entry name" value="Ring_hydroxy_dOase_asu_C_dom"/>
</dbReference>
<organism evidence="3">
    <name type="scientific">uncultured Rubrobacteraceae bacterium</name>
    <dbReference type="NCBI Taxonomy" id="349277"/>
    <lineage>
        <taxon>Bacteria</taxon>
        <taxon>Bacillati</taxon>
        <taxon>Actinomycetota</taxon>
        <taxon>Rubrobacteria</taxon>
        <taxon>Rubrobacterales</taxon>
        <taxon>Rubrobacteraceae</taxon>
        <taxon>environmental samples</taxon>
    </lineage>
</organism>
<reference evidence="3" key="1">
    <citation type="submission" date="2020-02" db="EMBL/GenBank/DDBJ databases">
        <authorList>
            <person name="Meier V. D."/>
        </authorList>
    </citation>
    <scope>NUCLEOTIDE SEQUENCE</scope>
    <source>
        <strain evidence="3">AVDCRST_MAG58</strain>
    </source>
</reference>
<dbReference type="PANTHER" id="PTHR43756:SF5">
    <property type="entry name" value="CHOLINE MONOOXYGENASE, CHLOROPLASTIC"/>
    <property type="match status" value="1"/>
</dbReference>
<accession>A0A6J4R790</accession>
<dbReference type="CDD" id="cd08884">
    <property type="entry name" value="RHO_alpha_C_GbcA-like"/>
    <property type="match status" value="1"/>
</dbReference>
<evidence type="ECO:0000313" key="3">
    <source>
        <dbReference type="EMBL" id="CAA9462193.1"/>
    </source>
</evidence>
<dbReference type="EMBL" id="CADCVF010000057">
    <property type="protein sequence ID" value="CAA9462193.1"/>
    <property type="molecule type" value="Genomic_DNA"/>
</dbReference>
<evidence type="ECO:0000256" key="1">
    <source>
        <dbReference type="ARBA" id="ARBA00001962"/>
    </source>
</evidence>
<dbReference type="Pfam" id="PF00848">
    <property type="entry name" value="Ring_hydroxyl_A"/>
    <property type="match status" value="1"/>
</dbReference>
<dbReference type="Gene3D" id="3.90.380.10">
    <property type="entry name" value="Naphthalene 1,2-dioxygenase Alpha Subunit, Chain A, domain 1"/>
    <property type="match status" value="1"/>
</dbReference>
<comment type="cofactor">
    <cofactor evidence="1">
        <name>Fe cation</name>
        <dbReference type="ChEBI" id="CHEBI:24875"/>
    </cofactor>
</comment>
<dbReference type="InterPro" id="IPR036922">
    <property type="entry name" value="Rieske_2Fe-2S_sf"/>
</dbReference>
<dbReference type="AlphaFoldDB" id="A0A6J4R790"/>